<name>A0ABT9CE52_9BACL</name>
<proteinExistence type="predicted"/>
<organism evidence="1 2">
    <name type="scientific">Paenibacillus lacisoli</name>
    <dbReference type="NCBI Taxonomy" id="3064525"/>
    <lineage>
        <taxon>Bacteria</taxon>
        <taxon>Bacillati</taxon>
        <taxon>Bacillota</taxon>
        <taxon>Bacilli</taxon>
        <taxon>Bacillales</taxon>
        <taxon>Paenibacillaceae</taxon>
        <taxon>Paenibacillus</taxon>
    </lineage>
</organism>
<dbReference type="EMBL" id="JAUQTB010000002">
    <property type="protein sequence ID" value="MDO7905878.1"/>
    <property type="molecule type" value="Genomic_DNA"/>
</dbReference>
<dbReference type="PANTHER" id="PTHR34374">
    <property type="entry name" value="LARGE RIBOSOMAL RNA SUBUNIT ACCUMULATION PROTEIN YCED HOMOLOG 1, CHLOROPLASTIC"/>
    <property type="match status" value="1"/>
</dbReference>
<accession>A0ABT9CE52</accession>
<evidence type="ECO:0000313" key="2">
    <source>
        <dbReference type="Proteomes" id="UP001240171"/>
    </source>
</evidence>
<dbReference type="Pfam" id="PF02620">
    <property type="entry name" value="YceD"/>
    <property type="match status" value="1"/>
</dbReference>
<dbReference type="InterPro" id="IPR003772">
    <property type="entry name" value="YceD"/>
</dbReference>
<keyword evidence="2" id="KW-1185">Reference proteome</keyword>
<dbReference type="RefSeq" id="WP_305023073.1">
    <property type="nucleotide sequence ID" value="NZ_JAUQTB010000002.1"/>
</dbReference>
<protein>
    <submittedName>
        <fullName evidence="1">DUF177 domain-containing protein</fullName>
    </submittedName>
</protein>
<gene>
    <name evidence="1" type="ORF">Q5741_05535</name>
</gene>
<reference evidence="1 2" key="1">
    <citation type="submission" date="2023-07" db="EMBL/GenBank/DDBJ databases">
        <title>Paenibacillus sp. JX-17 nov. isolated from soil.</title>
        <authorList>
            <person name="Wan Y."/>
            <person name="Liu B."/>
        </authorList>
    </citation>
    <scope>NUCLEOTIDE SEQUENCE [LARGE SCALE GENOMIC DNA]</scope>
    <source>
        <strain evidence="1 2">JX-17</strain>
    </source>
</reference>
<dbReference type="Proteomes" id="UP001240171">
    <property type="component" value="Unassembled WGS sequence"/>
</dbReference>
<sequence>MQLHFRKMASSGGQISLHESLDVSALVNNRKDITAISPLVADLSAISHTEGVIDVQGSLKAELDMLCSRCLKPMHEHLNIEFQEQFKQSANSDEDQEDDAILVEGESFDLAPYCEESFLMHVPFVPLCDEDCKGLCPTCGHDLNEGDCGCDNQVIDPRLAGLKDFFNK</sequence>
<dbReference type="PANTHER" id="PTHR34374:SF1">
    <property type="entry name" value="LARGE RIBOSOMAL RNA SUBUNIT ACCUMULATION PROTEIN YCED HOMOLOG 1, CHLOROPLASTIC"/>
    <property type="match status" value="1"/>
</dbReference>
<comment type="caution">
    <text evidence="1">The sequence shown here is derived from an EMBL/GenBank/DDBJ whole genome shotgun (WGS) entry which is preliminary data.</text>
</comment>
<evidence type="ECO:0000313" key="1">
    <source>
        <dbReference type="EMBL" id="MDO7905878.1"/>
    </source>
</evidence>